<dbReference type="AlphaFoldDB" id="A0A222VLK1"/>
<dbReference type="RefSeq" id="WP_091800164.1">
    <property type="nucleotide sequence ID" value="NZ_CP016353.1"/>
</dbReference>
<evidence type="ECO:0000256" key="4">
    <source>
        <dbReference type="ARBA" id="ARBA00023002"/>
    </source>
</evidence>
<dbReference type="InterPro" id="IPR036188">
    <property type="entry name" value="FAD/NAD-bd_sf"/>
</dbReference>
<evidence type="ECO:0000313" key="5">
    <source>
        <dbReference type="EMBL" id="SDC53114.1"/>
    </source>
</evidence>
<dbReference type="EMBL" id="FMZE01000002">
    <property type="protein sequence ID" value="SDC53114.1"/>
    <property type="molecule type" value="Genomic_DNA"/>
</dbReference>
<reference evidence="5 6" key="1">
    <citation type="submission" date="2016-10" db="EMBL/GenBank/DDBJ databases">
        <authorList>
            <person name="de Groot N.N."/>
        </authorList>
    </citation>
    <scope>NUCLEOTIDE SEQUENCE [LARGE SCALE GENOMIC DNA]</scope>
    <source>
        <strain evidence="5 6">CGMCC 4.5506</strain>
    </source>
</reference>
<dbReference type="Gene3D" id="3.30.9.10">
    <property type="entry name" value="D-Amino Acid Oxidase, subunit A, domain 2"/>
    <property type="match status" value="1"/>
</dbReference>
<organism evidence="5 6">
    <name type="scientific">Prauserella marina</name>
    <dbReference type="NCBI Taxonomy" id="530584"/>
    <lineage>
        <taxon>Bacteria</taxon>
        <taxon>Bacillati</taxon>
        <taxon>Actinomycetota</taxon>
        <taxon>Actinomycetes</taxon>
        <taxon>Pseudonocardiales</taxon>
        <taxon>Pseudonocardiaceae</taxon>
        <taxon>Prauserella</taxon>
    </lineage>
</organism>
<protein>
    <submittedName>
        <fullName evidence="5">D-amino-acid dehydrogenase</fullName>
    </submittedName>
</protein>
<evidence type="ECO:0000313" key="6">
    <source>
        <dbReference type="Proteomes" id="UP000199494"/>
    </source>
</evidence>
<keyword evidence="6" id="KW-1185">Reference proteome</keyword>
<dbReference type="PANTHER" id="PTHR13847">
    <property type="entry name" value="SARCOSINE DEHYDROGENASE-RELATED"/>
    <property type="match status" value="1"/>
</dbReference>
<keyword evidence="4" id="KW-0560">Oxidoreductase</keyword>
<name>A0A222VLK1_9PSEU</name>
<dbReference type="OrthoDB" id="9806257at2"/>
<dbReference type="PANTHER" id="PTHR13847:SF286">
    <property type="entry name" value="D-AMINO ACID DEHYDROGENASE"/>
    <property type="match status" value="1"/>
</dbReference>
<dbReference type="Gene3D" id="3.50.50.60">
    <property type="entry name" value="FAD/NAD(P)-binding domain"/>
    <property type="match status" value="1"/>
</dbReference>
<dbReference type="GO" id="GO:0016491">
    <property type="term" value="F:oxidoreductase activity"/>
    <property type="evidence" value="ECO:0007669"/>
    <property type="project" value="UniProtKB-KW"/>
</dbReference>
<dbReference type="SUPFAM" id="SSF54373">
    <property type="entry name" value="FAD-linked reductases, C-terminal domain"/>
    <property type="match status" value="1"/>
</dbReference>
<accession>A0A222VLK1</accession>
<dbReference type="Pfam" id="PF01266">
    <property type="entry name" value="DAO"/>
    <property type="match status" value="1"/>
</dbReference>
<comment type="similarity">
    <text evidence="2">Belongs to the DadA oxidoreductase family.</text>
</comment>
<evidence type="ECO:0000256" key="3">
    <source>
        <dbReference type="ARBA" id="ARBA00022630"/>
    </source>
</evidence>
<evidence type="ECO:0000256" key="1">
    <source>
        <dbReference type="ARBA" id="ARBA00001974"/>
    </source>
</evidence>
<sequence>MRIVVIGSGIAGAATAYQLARRGAEVVVVEAGREGAATAAGAGIVCPWTSRKLGEAELEFAARAAAYYRLLVEQLTEDGEEDTSFEIVGGMVVSADEAELAETSLRVSARAVDWPQAGVVRRLDPAEARTLFPPLAPGLGGVLVPGAARVDGRKLRTCFVRAAQRHGARMVRGQAALSLSGGKVGGVLAGTELVEADAVVVAAGAWSAELLAPLGIRIGVVAQRGQISHVGLPGTDTSAWPVVLPVSSHYLLAFGDSRVVAGATREDGSGFDHRVTVAGQREVLDEALKVAPGLADGTLLETRIGFRPVSLDGRPLLGAVRGHPEVLVLSGFGPSGLTIGPYAASLTAALALGEQPGIDVSALRPDRFTRP</sequence>
<keyword evidence="3" id="KW-0285">Flavoprotein</keyword>
<evidence type="ECO:0000256" key="2">
    <source>
        <dbReference type="ARBA" id="ARBA00009410"/>
    </source>
</evidence>
<dbReference type="InterPro" id="IPR006076">
    <property type="entry name" value="FAD-dep_OxRdtase"/>
</dbReference>
<dbReference type="STRING" id="530584.SAMN05421630_102452"/>
<gene>
    <name evidence="5" type="ORF">SAMN05421630_102452</name>
</gene>
<dbReference type="SUPFAM" id="SSF51905">
    <property type="entry name" value="FAD/NAD(P)-binding domain"/>
    <property type="match status" value="1"/>
</dbReference>
<dbReference type="Proteomes" id="UP000199494">
    <property type="component" value="Unassembled WGS sequence"/>
</dbReference>
<dbReference type="KEGG" id="pmad:BAY61_07225"/>
<proteinExistence type="inferred from homology"/>
<comment type="cofactor">
    <cofactor evidence="1">
        <name>FAD</name>
        <dbReference type="ChEBI" id="CHEBI:57692"/>
    </cofactor>
</comment>
<dbReference type="GO" id="GO:0005737">
    <property type="term" value="C:cytoplasm"/>
    <property type="evidence" value="ECO:0007669"/>
    <property type="project" value="TreeGrafter"/>
</dbReference>